<evidence type="ECO:0000313" key="2">
    <source>
        <dbReference type="EMBL" id="KKP45503.1"/>
    </source>
</evidence>
<dbReference type="STRING" id="1618566.UR35_C0001G0100"/>
<feature type="transmembrane region" description="Helical" evidence="1">
    <location>
        <begin position="275"/>
        <end position="295"/>
    </location>
</feature>
<protein>
    <submittedName>
        <fullName evidence="2">Uncharacterized protein</fullName>
    </submittedName>
</protein>
<name>A0A0F9ZMP1_9BACT</name>
<comment type="caution">
    <text evidence="2">The sequence shown here is derived from an EMBL/GenBank/DDBJ whole genome shotgun (WGS) entry which is preliminary data.</text>
</comment>
<evidence type="ECO:0000313" key="3">
    <source>
        <dbReference type="Proteomes" id="UP000034778"/>
    </source>
</evidence>
<gene>
    <name evidence="2" type="ORF">UR35_C0001G0100</name>
</gene>
<keyword evidence="1" id="KW-1133">Transmembrane helix</keyword>
<feature type="transmembrane region" description="Helical" evidence="1">
    <location>
        <begin position="301"/>
        <end position="318"/>
    </location>
</feature>
<dbReference type="AlphaFoldDB" id="A0A0F9ZMP1"/>
<keyword evidence="1" id="KW-0472">Membrane</keyword>
<evidence type="ECO:0000256" key="1">
    <source>
        <dbReference type="SAM" id="Phobius"/>
    </source>
</evidence>
<dbReference type="EMBL" id="LBOW01000001">
    <property type="protein sequence ID" value="KKP45503.1"/>
    <property type="molecule type" value="Genomic_DNA"/>
</dbReference>
<feature type="transmembrane region" description="Helical" evidence="1">
    <location>
        <begin position="98"/>
        <end position="114"/>
    </location>
</feature>
<feature type="transmembrane region" description="Helical" evidence="1">
    <location>
        <begin position="149"/>
        <end position="175"/>
    </location>
</feature>
<reference evidence="2 3" key="1">
    <citation type="journal article" date="2015" name="Nature">
        <title>rRNA introns, odd ribosomes, and small enigmatic genomes across a large radiation of phyla.</title>
        <authorList>
            <person name="Brown C.T."/>
            <person name="Hug L.A."/>
            <person name="Thomas B.C."/>
            <person name="Sharon I."/>
            <person name="Castelle C.J."/>
            <person name="Singh A."/>
            <person name="Wilkins M.J."/>
            <person name="Williams K.H."/>
            <person name="Banfield J.F."/>
        </authorList>
    </citation>
    <scope>NUCLEOTIDE SEQUENCE [LARGE SCALE GENOMIC DNA]</scope>
</reference>
<feature type="transmembrane region" description="Helical" evidence="1">
    <location>
        <begin position="69"/>
        <end position="86"/>
    </location>
</feature>
<keyword evidence="1" id="KW-0812">Transmembrane</keyword>
<organism evidence="2 3">
    <name type="scientific">Candidatus Woesebacteria bacterium GW2011_GWB1_33_22</name>
    <dbReference type="NCBI Taxonomy" id="1618566"/>
    <lineage>
        <taxon>Bacteria</taxon>
        <taxon>Candidatus Woeseibacteriota</taxon>
    </lineage>
</organism>
<feature type="transmembrane region" description="Helical" evidence="1">
    <location>
        <begin position="237"/>
        <end position="254"/>
    </location>
</feature>
<feature type="transmembrane region" description="Helical" evidence="1">
    <location>
        <begin position="46"/>
        <end position="64"/>
    </location>
</feature>
<proteinExistence type="predicted"/>
<dbReference type="Proteomes" id="UP000034778">
    <property type="component" value="Unassembled WGS sequence"/>
</dbReference>
<dbReference type="PATRIC" id="fig|1618566.3.peg.98"/>
<accession>A0A0F9ZMP1</accession>
<feature type="transmembrane region" description="Helical" evidence="1">
    <location>
        <begin position="184"/>
        <end position="204"/>
    </location>
</feature>
<feature type="transmembrane region" description="Helical" evidence="1">
    <location>
        <begin position="119"/>
        <end position="137"/>
    </location>
</feature>
<sequence length="441" mass="52224">MKKVILISLIFIHLYLLLNLKFTPWPEMLSFPYLFSNGFTLYKDFIIPYPPFLVILLSIIYKIFGYKILVLKIFTWALILLTDLFIYKIVDLVTKKKSFALISVAVFVFIQPFLDGNMLWFDTFLVLPVLVSVFFLLQDKNINKNILLAGVFLAISIFSKQTALIYLLVSTIFVCYKYRKFSKLLLLITPTFVFGVIFLTYLITTNSLVDFFNWNLIYPIKYWGDYPSYLLLSLKKIDFLILLGLSIPIIVALKNKVKLIPIMFIASLLAVYPRFSYYHLSVGIALFAICFGISLEYLKSNLIYKIILVFFVILFFNYQQRIVFAWDWQKEDRFTQSLAIQKKELVYLLNIASSEYVFSNTLPPKPWYDNYGWYLEIPDQQEKVIKSWKQNPPETIYWKKEKSGNWYEPGVYKPKQITSWIEANYEKDKEISQDIWLWRKK</sequence>